<evidence type="ECO:0000313" key="3">
    <source>
        <dbReference type="Proteomes" id="UP000325529"/>
    </source>
</evidence>
<dbReference type="Proteomes" id="UP000325529">
    <property type="component" value="Chromosome"/>
</dbReference>
<gene>
    <name evidence="2" type="ORF">CP970_23730</name>
</gene>
<keyword evidence="1" id="KW-0732">Signal</keyword>
<evidence type="ECO:0000256" key="1">
    <source>
        <dbReference type="SAM" id="SignalP"/>
    </source>
</evidence>
<reference evidence="2 3" key="1">
    <citation type="submission" date="2017-09" db="EMBL/GenBank/DDBJ databases">
        <authorList>
            <person name="Lee N."/>
            <person name="Cho B.-K."/>
        </authorList>
    </citation>
    <scope>NUCLEOTIDE SEQUENCE [LARGE SCALE GENOMIC DNA]</scope>
    <source>
        <strain evidence="2 3">ATCC 12853</strain>
    </source>
</reference>
<dbReference type="OrthoDB" id="4195803at2"/>
<sequence>MSMRNKGISVVIACALTGAAGSTAYAASEHAENPAGNAVSAQRAAGSQAAGAQALGADEICAVLGIGSGAAGLTKALAKGASWVGIGASVGCYAYTKAKQATPAQKRAAMIKSYKKYQAMSDLKKLDALGYYCRKQGGGGGGGTDVAPANTASDVQVMAGWRTIKMKGVKYSCTASRD</sequence>
<proteinExistence type="predicted"/>
<dbReference type="AlphaFoldDB" id="A0A5J6GEI3"/>
<name>A0A5J6GEI3_STRKN</name>
<feature type="chain" id="PRO_5023875045" evidence="1">
    <location>
        <begin position="27"/>
        <end position="178"/>
    </location>
</feature>
<dbReference type="RefSeq" id="WP_055547523.1">
    <property type="nucleotide sequence ID" value="NZ_LIQU01000137.1"/>
</dbReference>
<accession>A0A5J6GEI3</accession>
<protein>
    <submittedName>
        <fullName evidence="2">Uncharacterized protein</fullName>
    </submittedName>
</protein>
<keyword evidence="3" id="KW-1185">Reference proteome</keyword>
<dbReference type="KEGG" id="ska:CP970_23730"/>
<organism evidence="2 3">
    <name type="scientific">Streptomyces kanamyceticus</name>
    <dbReference type="NCBI Taxonomy" id="1967"/>
    <lineage>
        <taxon>Bacteria</taxon>
        <taxon>Bacillati</taxon>
        <taxon>Actinomycetota</taxon>
        <taxon>Actinomycetes</taxon>
        <taxon>Kitasatosporales</taxon>
        <taxon>Streptomycetaceae</taxon>
        <taxon>Streptomyces</taxon>
    </lineage>
</organism>
<evidence type="ECO:0000313" key="2">
    <source>
        <dbReference type="EMBL" id="QEU93513.1"/>
    </source>
</evidence>
<feature type="signal peptide" evidence="1">
    <location>
        <begin position="1"/>
        <end position="26"/>
    </location>
</feature>
<dbReference type="EMBL" id="CP023699">
    <property type="protein sequence ID" value="QEU93513.1"/>
    <property type="molecule type" value="Genomic_DNA"/>
</dbReference>